<protein>
    <submittedName>
        <fullName evidence="1">Pentapeptide repeat-containing protein</fullName>
    </submittedName>
</protein>
<evidence type="ECO:0000313" key="2">
    <source>
        <dbReference type="Proteomes" id="UP000622533"/>
    </source>
</evidence>
<accession>A0A8J6ZXH9</accession>
<sequence length="524" mass="56872">MTVEELLEQYAAGVLNFSGIELSEANLSGAKLSGVNLSDANLSVVNLSGANLNEANLSNAKLNVARLSGVNLCSAVLNNASLNVANLIRADLSRAQLRGASLIRAELIRADLSRADLFEANLTSADLREGTLRQANLRHANLSEAVLRGASMTGANLEMANLNATDLSRCDITGANLRDAELRQANLTHTNLSGADLSGANLRWADLRGANLRWADLSGAKLSGANLIGADLSNANLTNTSLVHADLTQAKLIRAEWIGADLTGATLTGAKLYATSRFGLKTEGMTCEWVDLSPTGDRSIIQKFDSEDSRDFFNETPPTIRIIVDAALEQEPNFALAGAYYQIAQEYRGLKQPPSIESGRRRTIFTFRVDSDEALFPTAYIAILPFLDAASTQKNISQMLEMINTEIVANPDLKSFKSPQMVKQLNMFLEQAISKATTIKGMKKNLEVAAKLNFCKAPTQIILTNSSAQTLIVYDNPNFGKRFINRSSLNASVYDDKSSESTKYILPSLNMVIDFVKGFHYISH</sequence>
<organism evidence="1 2">
    <name type="scientific">Desmonostoc muscorum LEGE 12446</name>
    <dbReference type="NCBI Taxonomy" id="1828758"/>
    <lineage>
        <taxon>Bacteria</taxon>
        <taxon>Bacillati</taxon>
        <taxon>Cyanobacteriota</taxon>
        <taxon>Cyanophyceae</taxon>
        <taxon>Nostocales</taxon>
        <taxon>Nostocaceae</taxon>
        <taxon>Desmonostoc</taxon>
    </lineage>
</organism>
<dbReference type="PANTHER" id="PTHR14136:SF17">
    <property type="entry name" value="BTB_POZ DOMAIN-CONTAINING PROTEIN KCTD9"/>
    <property type="match status" value="1"/>
</dbReference>
<dbReference type="Pfam" id="PF00805">
    <property type="entry name" value="Pentapeptide"/>
    <property type="match status" value="4"/>
</dbReference>
<gene>
    <name evidence="1" type="ORF">IQ276_15140</name>
</gene>
<dbReference type="EMBL" id="JADEXS010000187">
    <property type="protein sequence ID" value="MBE9023719.1"/>
    <property type="molecule type" value="Genomic_DNA"/>
</dbReference>
<dbReference type="RefSeq" id="WP_193917553.1">
    <property type="nucleotide sequence ID" value="NZ_JADEXS020000001.1"/>
</dbReference>
<dbReference type="InterPro" id="IPR001646">
    <property type="entry name" value="5peptide_repeat"/>
</dbReference>
<comment type="caution">
    <text evidence="1">The sequence shown here is derived from an EMBL/GenBank/DDBJ whole genome shotgun (WGS) entry which is preliminary data.</text>
</comment>
<dbReference type="AlphaFoldDB" id="A0A8J6ZXH9"/>
<name>A0A8J6ZXH9_DESMC</name>
<dbReference type="Gene3D" id="2.160.20.80">
    <property type="entry name" value="E3 ubiquitin-protein ligase SopA"/>
    <property type="match status" value="2"/>
</dbReference>
<dbReference type="SUPFAM" id="SSF141571">
    <property type="entry name" value="Pentapeptide repeat-like"/>
    <property type="match status" value="2"/>
</dbReference>
<keyword evidence="2" id="KW-1185">Reference proteome</keyword>
<reference evidence="1" key="1">
    <citation type="submission" date="2020-10" db="EMBL/GenBank/DDBJ databases">
        <authorList>
            <person name="Castelo-Branco R."/>
            <person name="Eusebio N."/>
            <person name="Adriana R."/>
            <person name="Vieira A."/>
            <person name="Brugerolle De Fraissinette N."/>
            <person name="Rezende De Castro R."/>
            <person name="Schneider M.P."/>
            <person name="Vasconcelos V."/>
            <person name="Leao P.N."/>
        </authorList>
    </citation>
    <scope>NUCLEOTIDE SEQUENCE</scope>
    <source>
        <strain evidence="1">LEGE 12446</strain>
    </source>
</reference>
<dbReference type="InterPro" id="IPR051082">
    <property type="entry name" value="Pentapeptide-BTB/POZ_domain"/>
</dbReference>
<proteinExistence type="predicted"/>
<dbReference type="PANTHER" id="PTHR14136">
    <property type="entry name" value="BTB_POZ DOMAIN-CONTAINING PROTEIN KCTD9"/>
    <property type="match status" value="1"/>
</dbReference>
<evidence type="ECO:0000313" key="1">
    <source>
        <dbReference type="EMBL" id="MBE9023719.1"/>
    </source>
</evidence>
<dbReference type="Proteomes" id="UP000622533">
    <property type="component" value="Unassembled WGS sequence"/>
</dbReference>